<keyword evidence="3" id="KW-1185">Reference proteome</keyword>
<dbReference type="OrthoDB" id="7204250at2"/>
<dbReference type="Pfam" id="PF02602">
    <property type="entry name" value="HEM4"/>
    <property type="match status" value="1"/>
</dbReference>
<dbReference type="InterPro" id="IPR036108">
    <property type="entry name" value="4pyrrol_syn_uPrphyn_synt_sf"/>
</dbReference>
<dbReference type="CDD" id="cd06578">
    <property type="entry name" value="HemD"/>
    <property type="match status" value="1"/>
</dbReference>
<dbReference type="Gene3D" id="3.40.50.10090">
    <property type="match status" value="2"/>
</dbReference>
<reference evidence="2 3" key="1">
    <citation type="submission" date="2017-05" db="EMBL/GenBank/DDBJ databases">
        <authorList>
            <person name="Song R."/>
            <person name="Chenine A.L."/>
            <person name="Ruprecht R.M."/>
        </authorList>
    </citation>
    <scope>NUCLEOTIDE SEQUENCE [LARGE SCALE GENOMIC DNA]</scope>
    <source>
        <strain evidence="2 3">CECT 8489</strain>
    </source>
</reference>
<dbReference type="RefSeq" id="WP_093975217.1">
    <property type="nucleotide sequence ID" value="NZ_FXXQ01000011.1"/>
</dbReference>
<dbReference type="SUPFAM" id="SSF69618">
    <property type="entry name" value="HemD-like"/>
    <property type="match status" value="1"/>
</dbReference>
<dbReference type="GO" id="GO:0004852">
    <property type="term" value="F:uroporphyrinogen-III synthase activity"/>
    <property type="evidence" value="ECO:0007669"/>
    <property type="project" value="InterPro"/>
</dbReference>
<sequence>MDDASPTLLLTRPDAQSREFLAECEEIVGRRIPVVIAPAMKIVDVGDIPDLDRFETIIATSSHAVRRLGAEGALRGRKVFAVGEGTAGLAREFGAKAEALGQDGAEFLENCEAIEGPCLYVRGAHVRVDLASALVGRGVACEDAVVYDQLAQPLGCAADALLAGALPVIAPVFSARTAELLGRTTDIRAPLTMIAMSPAVAAAWNGAGDIRIVAEPTSSAMSKAVAACF</sequence>
<dbReference type="AlphaFoldDB" id="A0A238J2S0"/>
<accession>A0A238J2S0</accession>
<name>A0A238J2S0_9RHOB</name>
<protein>
    <submittedName>
        <fullName evidence="2">Uroporphyrinogen-III synthase</fullName>
    </submittedName>
</protein>
<feature type="domain" description="Tetrapyrrole biosynthesis uroporphyrinogen III synthase" evidence="1">
    <location>
        <begin position="34"/>
        <end position="221"/>
    </location>
</feature>
<organism evidence="2 3">
    <name type="scientific">Boseongicola aestuarii</name>
    <dbReference type="NCBI Taxonomy" id="1470561"/>
    <lineage>
        <taxon>Bacteria</taxon>
        <taxon>Pseudomonadati</taxon>
        <taxon>Pseudomonadota</taxon>
        <taxon>Alphaproteobacteria</taxon>
        <taxon>Rhodobacterales</taxon>
        <taxon>Paracoccaceae</taxon>
        <taxon>Boseongicola</taxon>
    </lineage>
</organism>
<gene>
    <name evidence="2" type="ORF">BOA8489_03152</name>
</gene>
<dbReference type="Proteomes" id="UP000201838">
    <property type="component" value="Unassembled WGS sequence"/>
</dbReference>
<dbReference type="InterPro" id="IPR003754">
    <property type="entry name" value="4pyrrol_synth_uPrphyn_synth"/>
</dbReference>
<evidence type="ECO:0000313" key="2">
    <source>
        <dbReference type="EMBL" id="SMX25019.1"/>
    </source>
</evidence>
<evidence type="ECO:0000313" key="3">
    <source>
        <dbReference type="Proteomes" id="UP000201838"/>
    </source>
</evidence>
<proteinExistence type="predicted"/>
<dbReference type="EMBL" id="FXXQ01000011">
    <property type="protein sequence ID" value="SMX25019.1"/>
    <property type="molecule type" value="Genomic_DNA"/>
</dbReference>
<evidence type="ECO:0000259" key="1">
    <source>
        <dbReference type="Pfam" id="PF02602"/>
    </source>
</evidence>
<dbReference type="GO" id="GO:0033014">
    <property type="term" value="P:tetrapyrrole biosynthetic process"/>
    <property type="evidence" value="ECO:0007669"/>
    <property type="project" value="InterPro"/>
</dbReference>